<dbReference type="Pfam" id="PF02801">
    <property type="entry name" value="Ketoacyl-synt_C"/>
    <property type="match status" value="1"/>
</dbReference>
<evidence type="ECO:0000256" key="3">
    <source>
        <dbReference type="RuleBase" id="RU003694"/>
    </source>
</evidence>
<organism evidence="5 6">
    <name type="scientific">Hymenobacter cavernae</name>
    <dbReference type="NCBI Taxonomy" id="2044852"/>
    <lineage>
        <taxon>Bacteria</taxon>
        <taxon>Pseudomonadati</taxon>
        <taxon>Bacteroidota</taxon>
        <taxon>Cytophagia</taxon>
        <taxon>Cytophagales</taxon>
        <taxon>Hymenobacteraceae</taxon>
        <taxon>Hymenobacter</taxon>
    </lineage>
</organism>
<dbReference type="SMART" id="SM00825">
    <property type="entry name" value="PKS_KS"/>
    <property type="match status" value="1"/>
</dbReference>
<accession>A0ABQ1TUS2</accession>
<dbReference type="SUPFAM" id="SSF53901">
    <property type="entry name" value="Thiolase-like"/>
    <property type="match status" value="2"/>
</dbReference>
<dbReference type="Proteomes" id="UP000632273">
    <property type="component" value="Unassembled WGS sequence"/>
</dbReference>
<sequence length="396" mass="41638">MEVYVTGIGMISALGANVPTALDGLKLGRSGLRPLHRVATRLQGRYVAGEVAFSDNELAMRAALPDADLTRTTLLGYLAASEAWQQAGLGAADTNRTGFISASTVGGTGHAEQHYQDFLDQKPTPAFIDTYDNGDSTEFISRRLGIRDFVTTVNTACASSANAIVLGTRLIQQGVLDRVVVGGTDALARFTLNGFNSLLLLDPTPCKPFDAQRKGINLGEGAAYLVLESEAVARQRGARPWARLSGYGLTNDAHHQTASSPNGYGLQLAMRQALRRADLAPAAIGYLNAHGTGTANNDVTEGQAIREVFADAVPPFSSTKPFTGHTLGAAGAIEAVISVLALTHRLIWPNLNFEEPIADHGLVPAQALHVAPGLQHVLSTSAAMGGSCCALVFSKP</sequence>
<evidence type="ECO:0000259" key="4">
    <source>
        <dbReference type="PROSITE" id="PS52004"/>
    </source>
</evidence>
<evidence type="ECO:0000256" key="1">
    <source>
        <dbReference type="ARBA" id="ARBA00008467"/>
    </source>
</evidence>
<keyword evidence="6" id="KW-1185">Reference proteome</keyword>
<comment type="caution">
    <text evidence="5">The sequence shown here is derived from an EMBL/GenBank/DDBJ whole genome shotgun (WGS) entry which is preliminary data.</text>
</comment>
<dbReference type="PROSITE" id="PS52004">
    <property type="entry name" value="KS3_2"/>
    <property type="match status" value="1"/>
</dbReference>
<protein>
    <submittedName>
        <fullName evidence="5">Beta-ACP synthase</fullName>
    </submittedName>
</protein>
<dbReference type="InterPro" id="IPR016039">
    <property type="entry name" value="Thiolase-like"/>
</dbReference>
<dbReference type="EMBL" id="BMHT01000002">
    <property type="protein sequence ID" value="GGF03865.1"/>
    <property type="molecule type" value="Genomic_DNA"/>
</dbReference>
<gene>
    <name evidence="5" type="ORF">GCM10011383_13680</name>
</gene>
<comment type="similarity">
    <text evidence="1 3">Belongs to the thiolase-like superfamily. Beta-ketoacyl-ACP synthases family.</text>
</comment>
<reference evidence="6" key="1">
    <citation type="journal article" date="2019" name="Int. J. Syst. Evol. Microbiol.">
        <title>The Global Catalogue of Microorganisms (GCM) 10K type strain sequencing project: providing services to taxonomists for standard genome sequencing and annotation.</title>
        <authorList>
            <consortium name="The Broad Institute Genomics Platform"/>
            <consortium name="The Broad Institute Genome Sequencing Center for Infectious Disease"/>
            <person name="Wu L."/>
            <person name="Ma J."/>
        </authorList>
    </citation>
    <scope>NUCLEOTIDE SEQUENCE [LARGE SCALE GENOMIC DNA]</scope>
    <source>
        <strain evidence="6">CGMCC 1.15197</strain>
    </source>
</reference>
<dbReference type="Pfam" id="PF00109">
    <property type="entry name" value="ketoacyl-synt"/>
    <property type="match status" value="1"/>
</dbReference>
<evidence type="ECO:0000313" key="6">
    <source>
        <dbReference type="Proteomes" id="UP000632273"/>
    </source>
</evidence>
<dbReference type="Gene3D" id="3.40.47.10">
    <property type="match status" value="1"/>
</dbReference>
<name>A0ABQ1TUS2_9BACT</name>
<dbReference type="InterPro" id="IPR014031">
    <property type="entry name" value="Ketoacyl_synth_C"/>
</dbReference>
<dbReference type="InterPro" id="IPR020841">
    <property type="entry name" value="PKS_Beta-ketoAc_synthase_dom"/>
</dbReference>
<feature type="domain" description="Ketosynthase family 3 (KS3)" evidence="4">
    <location>
        <begin position="1"/>
        <end position="395"/>
    </location>
</feature>
<evidence type="ECO:0000256" key="2">
    <source>
        <dbReference type="ARBA" id="ARBA00022679"/>
    </source>
</evidence>
<dbReference type="RefSeq" id="WP_188812426.1">
    <property type="nucleotide sequence ID" value="NZ_BMHT01000002.1"/>
</dbReference>
<keyword evidence="2 3" id="KW-0808">Transferase</keyword>
<dbReference type="InterPro" id="IPR014030">
    <property type="entry name" value="Ketoacyl_synth_N"/>
</dbReference>
<dbReference type="PANTHER" id="PTHR11712:SF320">
    <property type="entry name" value="BETA-KETOACYL SYNTHASE"/>
    <property type="match status" value="1"/>
</dbReference>
<proteinExistence type="inferred from homology"/>
<dbReference type="InterPro" id="IPR000794">
    <property type="entry name" value="Beta-ketoacyl_synthase"/>
</dbReference>
<dbReference type="PANTHER" id="PTHR11712">
    <property type="entry name" value="POLYKETIDE SYNTHASE-RELATED"/>
    <property type="match status" value="1"/>
</dbReference>
<evidence type="ECO:0000313" key="5">
    <source>
        <dbReference type="EMBL" id="GGF03865.1"/>
    </source>
</evidence>
<dbReference type="CDD" id="cd00834">
    <property type="entry name" value="KAS_I_II"/>
    <property type="match status" value="1"/>
</dbReference>